<dbReference type="FunFam" id="3.30.300.30:FF:000010">
    <property type="entry name" value="Enterobactin synthetase component F"/>
    <property type="match status" value="1"/>
</dbReference>
<dbReference type="InterPro" id="IPR000873">
    <property type="entry name" value="AMP-dep_synth/lig_dom"/>
</dbReference>
<organism evidence="6 7">
    <name type="scientific">Crinalium epipsammum PCC 9333</name>
    <dbReference type="NCBI Taxonomy" id="1173022"/>
    <lineage>
        <taxon>Bacteria</taxon>
        <taxon>Bacillati</taxon>
        <taxon>Cyanobacteriota</taxon>
        <taxon>Cyanophyceae</taxon>
        <taxon>Gomontiellales</taxon>
        <taxon>Gomontiellaceae</taxon>
        <taxon>Crinalium</taxon>
    </lineage>
</organism>
<dbReference type="InterPro" id="IPR009081">
    <property type="entry name" value="PP-bd_ACP"/>
</dbReference>
<dbReference type="Proteomes" id="UP000010472">
    <property type="component" value="Chromosome"/>
</dbReference>
<proteinExistence type="inferred from homology"/>
<dbReference type="FunFam" id="2.30.38.10:FF:000001">
    <property type="entry name" value="Non-ribosomal peptide synthetase PvdI"/>
    <property type="match status" value="1"/>
</dbReference>
<dbReference type="Gene3D" id="1.10.1200.10">
    <property type="entry name" value="ACP-like"/>
    <property type="match status" value="1"/>
</dbReference>
<comment type="similarity">
    <text evidence="2">Belongs to the ATP-dependent AMP-binding enzyme family.</text>
</comment>
<evidence type="ECO:0000256" key="1">
    <source>
        <dbReference type="ARBA" id="ARBA00001957"/>
    </source>
</evidence>
<comment type="cofactor">
    <cofactor evidence="1">
        <name>pantetheine 4'-phosphate</name>
        <dbReference type="ChEBI" id="CHEBI:47942"/>
    </cofactor>
</comment>
<dbReference type="InterPro" id="IPR025110">
    <property type="entry name" value="AMP-bd_C"/>
</dbReference>
<evidence type="ECO:0000256" key="4">
    <source>
        <dbReference type="ARBA" id="ARBA00022553"/>
    </source>
</evidence>
<dbReference type="PROSITE" id="PS00012">
    <property type="entry name" value="PHOSPHOPANTETHEINE"/>
    <property type="match status" value="1"/>
</dbReference>
<accession>K9VUM9</accession>
<sequence>MSNETLEGFRLSPQQKRLWTLQQLTEGIPYRVQAGILIEGNLNKEALNLALQKVVNIHEILRTNFKCLPGMTIPLQVINDYCPLEIDEHDLTNLELEIQESKTDFIFQEMIRQPLDLEKGSTLSAALVTWSADKHILLLSLSAMNADKTTLVNLVEEINNCYSATLLGKEIDEEPLQYADIAEWQYELLSENTAQGKEYWQKVNLSNLSNIHLFFERKTKLNLEFEPKLLGLKLSPTISKDLAALAESHGISYKTFLLACWQVLIWKLTAQSDLVVGIACNGRKYEELEPALGLLSKYVPLQCQLDEQLPFSQLLQQVHQADSDACKWQEYFQWDDFIFKSEETLPFLPICFEFKQVDNQSCNAGVSFSIYKHYSCITKFKIKLSCLQKNNEIHLQFYYDASLYDLIDIKGIAEYFETLLISAVSNPELTIGELELLKDATRQQLLTDFNNTSADYPGDKCIHQLFEEQAARTPDKIAVVFENQQLTYKELNEKVNQLANYLQKLEIKPEVIVGICLERSLEIVIAILGILKAGGAYLPLDATMPTERLKLMLQDAQTPVLLTQQHLVNKLGDACGGLRLRTPNTICLDTDWEKIAQESHQNCSSIAATGNLAYVIYTSGSTGKPKGVAVEHQQILNYLYGILPRLDLAVGSSFAMVSTFAADLGNTAIFPALSTGSCLHIISQNVASDPETLAAYFEHHSIDCLKIVPSHLAALLTSPKAASILPRKCLVLGGEATNWELIDRIREYAPNCPIINHYGPTESTVGVLTYQVGDNNLRYISETVPIGRPIGNTQIYILDSHLRPVPIGVTGELYIGGDSLARGYLNQPEITAEKFIVNPFSDRTNARIYKTGDAARYLPDGNIEFLGRIDNQIKIRGFRIELGEIEATIRQHPDIKQVVVIAREDVPGEKRIVAYIVPRVETLHTNSMREILQQKLPDYMIPSAFVQLKALPLTANGKIDRQALPAPDQVILTDTFVAPRNPVEETLASIWAEVLKIEKIGIYHNFFELGGHSLLATKVISRLRQAFQIDLPLHHIFESPTFADLAVVIAHKLSEQADEKMMAEMVAELEQLSEVEVQKLLANGGIN</sequence>
<dbReference type="InterPro" id="IPR020845">
    <property type="entry name" value="AMP-binding_CS"/>
</dbReference>
<protein>
    <submittedName>
        <fullName evidence="6">Amino acid adenylation domain protein</fullName>
        <ecNumber evidence="6">5.1.1.11</ecNumber>
    </submittedName>
</protein>
<dbReference type="EC" id="5.1.1.11" evidence="6"/>
<dbReference type="AlphaFoldDB" id="K9VUM9"/>
<dbReference type="HOGENOM" id="CLU_000022_2_4_3"/>
<dbReference type="InterPro" id="IPR020806">
    <property type="entry name" value="PKS_PP-bd"/>
</dbReference>
<dbReference type="GO" id="GO:0044550">
    <property type="term" value="P:secondary metabolite biosynthetic process"/>
    <property type="evidence" value="ECO:0007669"/>
    <property type="project" value="UniProtKB-ARBA"/>
</dbReference>
<dbReference type="SUPFAM" id="SSF47336">
    <property type="entry name" value="ACP-like"/>
    <property type="match status" value="1"/>
</dbReference>
<dbReference type="PANTHER" id="PTHR45527:SF14">
    <property type="entry name" value="PLIPASTATIN SYNTHASE SUBUNIT B"/>
    <property type="match status" value="1"/>
</dbReference>
<dbReference type="PATRIC" id="fig|1173022.3.peg.304"/>
<evidence type="ECO:0000313" key="6">
    <source>
        <dbReference type="EMBL" id="AFZ11269.1"/>
    </source>
</evidence>
<keyword evidence="6" id="KW-0413">Isomerase</keyword>
<dbReference type="STRING" id="1173022.Cri9333_0282"/>
<dbReference type="Pfam" id="PF00550">
    <property type="entry name" value="PP-binding"/>
    <property type="match status" value="1"/>
</dbReference>
<dbReference type="CDD" id="cd05930">
    <property type="entry name" value="A_NRPS"/>
    <property type="match status" value="1"/>
</dbReference>
<dbReference type="Pfam" id="PF00668">
    <property type="entry name" value="Condensation"/>
    <property type="match status" value="1"/>
</dbReference>
<dbReference type="FunFam" id="1.10.1200.10:FF:000005">
    <property type="entry name" value="Nonribosomal peptide synthetase 1"/>
    <property type="match status" value="1"/>
</dbReference>
<dbReference type="InterPro" id="IPR006162">
    <property type="entry name" value="Ppantetheine_attach_site"/>
</dbReference>
<dbReference type="GO" id="GO:0005829">
    <property type="term" value="C:cytosol"/>
    <property type="evidence" value="ECO:0007669"/>
    <property type="project" value="TreeGrafter"/>
</dbReference>
<feature type="domain" description="Carrier" evidence="5">
    <location>
        <begin position="978"/>
        <end position="1053"/>
    </location>
</feature>
<dbReference type="Pfam" id="PF13193">
    <property type="entry name" value="AMP-binding_C"/>
    <property type="match status" value="1"/>
</dbReference>
<dbReference type="Gene3D" id="3.30.559.30">
    <property type="entry name" value="Nonribosomal peptide synthetase, condensation domain"/>
    <property type="match status" value="1"/>
</dbReference>
<dbReference type="GO" id="GO:0043041">
    <property type="term" value="P:amino acid activation for nonribosomal peptide biosynthetic process"/>
    <property type="evidence" value="ECO:0007669"/>
    <property type="project" value="TreeGrafter"/>
</dbReference>
<dbReference type="GO" id="GO:0031177">
    <property type="term" value="F:phosphopantetheine binding"/>
    <property type="evidence" value="ECO:0007669"/>
    <property type="project" value="InterPro"/>
</dbReference>
<dbReference type="FunFam" id="3.40.50.980:FF:000001">
    <property type="entry name" value="Non-ribosomal peptide synthetase"/>
    <property type="match status" value="1"/>
</dbReference>
<evidence type="ECO:0000313" key="7">
    <source>
        <dbReference type="Proteomes" id="UP000010472"/>
    </source>
</evidence>
<dbReference type="InterPro" id="IPR023213">
    <property type="entry name" value="CAT-like_dom_sf"/>
</dbReference>
<dbReference type="PROSITE" id="PS50075">
    <property type="entry name" value="CARRIER"/>
    <property type="match status" value="1"/>
</dbReference>
<dbReference type="eggNOG" id="COG1020">
    <property type="taxonomic scope" value="Bacteria"/>
</dbReference>
<evidence type="ECO:0000256" key="2">
    <source>
        <dbReference type="ARBA" id="ARBA00006432"/>
    </source>
</evidence>
<dbReference type="NCBIfam" id="TIGR01733">
    <property type="entry name" value="AA-adenyl-dom"/>
    <property type="match status" value="1"/>
</dbReference>
<dbReference type="PANTHER" id="PTHR45527">
    <property type="entry name" value="NONRIBOSOMAL PEPTIDE SYNTHETASE"/>
    <property type="match status" value="1"/>
</dbReference>
<dbReference type="SUPFAM" id="SSF52777">
    <property type="entry name" value="CoA-dependent acyltransferases"/>
    <property type="match status" value="2"/>
</dbReference>
<dbReference type="SMART" id="SM00823">
    <property type="entry name" value="PKS_PP"/>
    <property type="match status" value="1"/>
</dbReference>
<dbReference type="KEGG" id="cep:Cri9333_0282"/>
<keyword evidence="3" id="KW-0596">Phosphopantetheine</keyword>
<dbReference type="PROSITE" id="PS00455">
    <property type="entry name" value="AMP_BINDING"/>
    <property type="match status" value="1"/>
</dbReference>
<dbReference type="FunFam" id="3.40.50.12780:FF:000012">
    <property type="entry name" value="Non-ribosomal peptide synthetase"/>
    <property type="match status" value="1"/>
</dbReference>
<dbReference type="OrthoDB" id="9778383at2"/>
<dbReference type="Gene3D" id="3.30.559.10">
    <property type="entry name" value="Chloramphenicol acetyltransferase-like domain"/>
    <property type="match status" value="1"/>
</dbReference>
<dbReference type="InterPro" id="IPR036736">
    <property type="entry name" value="ACP-like_sf"/>
</dbReference>
<dbReference type="Gene3D" id="3.40.50.980">
    <property type="match status" value="2"/>
</dbReference>
<name>K9VUM9_9CYAN</name>
<keyword evidence="4" id="KW-0597">Phosphoprotein</keyword>
<keyword evidence="7" id="KW-1185">Reference proteome</keyword>
<dbReference type="GO" id="GO:0008610">
    <property type="term" value="P:lipid biosynthetic process"/>
    <property type="evidence" value="ECO:0007669"/>
    <property type="project" value="UniProtKB-ARBA"/>
</dbReference>
<dbReference type="InterPro" id="IPR010071">
    <property type="entry name" value="AA_adenyl_dom"/>
</dbReference>
<evidence type="ECO:0000256" key="3">
    <source>
        <dbReference type="ARBA" id="ARBA00022450"/>
    </source>
</evidence>
<gene>
    <name evidence="6" type="ORF">Cri9333_0282</name>
</gene>
<dbReference type="SUPFAM" id="SSF56801">
    <property type="entry name" value="Acetyl-CoA synthetase-like"/>
    <property type="match status" value="1"/>
</dbReference>
<evidence type="ECO:0000259" key="5">
    <source>
        <dbReference type="PROSITE" id="PS50075"/>
    </source>
</evidence>
<reference evidence="6 7" key="1">
    <citation type="submission" date="2012-06" db="EMBL/GenBank/DDBJ databases">
        <title>Finished chromosome of genome of Crinalium epipsammum PCC 9333.</title>
        <authorList>
            <consortium name="US DOE Joint Genome Institute"/>
            <person name="Gugger M."/>
            <person name="Coursin T."/>
            <person name="Rippka R."/>
            <person name="Tandeau De Marsac N."/>
            <person name="Huntemann M."/>
            <person name="Wei C.-L."/>
            <person name="Han J."/>
            <person name="Detter J.C."/>
            <person name="Han C."/>
            <person name="Tapia R."/>
            <person name="Davenport K."/>
            <person name="Daligault H."/>
            <person name="Erkkila T."/>
            <person name="Gu W."/>
            <person name="Munk A.C.C."/>
            <person name="Teshima H."/>
            <person name="Xu Y."/>
            <person name="Chain P."/>
            <person name="Chen A."/>
            <person name="Krypides N."/>
            <person name="Mavromatis K."/>
            <person name="Markowitz V."/>
            <person name="Szeto E."/>
            <person name="Ivanova N."/>
            <person name="Mikhailova N."/>
            <person name="Ovchinnikova G."/>
            <person name="Pagani I."/>
            <person name="Pati A."/>
            <person name="Goodwin L."/>
            <person name="Peters L."/>
            <person name="Pitluck S."/>
            <person name="Woyke T."/>
            <person name="Kerfeld C."/>
        </authorList>
    </citation>
    <scope>NUCLEOTIDE SEQUENCE [LARGE SCALE GENOMIC DNA]</scope>
    <source>
        <strain evidence="6 7">PCC 9333</strain>
    </source>
</reference>
<dbReference type="GO" id="GO:0047462">
    <property type="term" value="F:phenylalanine racemase (ATP-hydrolyzing) activity"/>
    <property type="evidence" value="ECO:0007669"/>
    <property type="project" value="UniProtKB-EC"/>
</dbReference>
<dbReference type="RefSeq" id="WP_015201411.1">
    <property type="nucleotide sequence ID" value="NC_019753.1"/>
</dbReference>
<dbReference type="InterPro" id="IPR001242">
    <property type="entry name" value="Condensation_dom"/>
</dbReference>
<dbReference type="EMBL" id="CP003620">
    <property type="protein sequence ID" value="AFZ11269.1"/>
    <property type="molecule type" value="Genomic_DNA"/>
</dbReference>
<dbReference type="Gene3D" id="2.30.38.10">
    <property type="entry name" value="Luciferase, Domain 3"/>
    <property type="match status" value="1"/>
</dbReference>
<dbReference type="Gene3D" id="3.30.300.30">
    <property type="match status" value="1"/>
</dbReference>
<dbReference type="Pfam" id="PF00501">
    <property type="entry name" value="AMP-binding"/>
    <property type="match status" value="1"/>
</dbReference>
<dbReference type="InterPro" id="IPR045851">
    <property type="entry name" value="AMP-bd_C_sf"/>
</dbReference>